<evidence type="ECO:0000313" key="2">
    <source>
        <dbReference type="Proteomes" id="UP000248745"/>
    </source>
</evidence>
<dbReference type="GO" id="GO:0071793">
    <property type="term" value="P:bacillithiol biosynthetic process"/>
    <property type="evidence" value="ECO:0007669"/>
    <property type="project" value="InterPro"/>
</dbReference>
<name>A0A2W2BFV9_9BACT</name>
<dbReference type="InterPro" id="IPR024078">
    <property type="entry name" value="LmbE-like_dom_sf"/>
</dbReference>
<reference evidence="1 2" key="1">
    <citation type="submission" date="2018-06" db="EMBL/GenBank/DDBJ databases">
        <title>Mucibacter soli gen. nov., sp. nov., a new member of the family Chitinophagaceae producing mucin.</title>
        <authorList>
            <person name="Kim M.-K."/>
            <person name="Park S."/>
            <person name="Kim T.-S."/>
            <person name="Joung Y."/>
            <person name="Han J.-H."/>
            <person name="Kim S.B."/>
        </authorList>
    </citation>
    <scope>NUCLEOTIDE SEQUENCE [LARGE SCALE GENOMIC DNA]</scope>
    <source>
        <strain evidence="1 2">R1-15</strain>
    </source>
</reference>
<dbReference type="EMBL" id="QKTW01000002">
    <property type="protein sequence ID" value="PZF74777.1"/>
    <property type="molecule type" value="Genomic_DNA"/>
</dbReference>
<dbReference type="InterPro" id="IPR003737">
    <property type="entry name" value="GlcNAc_PI_deacetylase-related"/>
</dbReference>
<comment type="caution">
    <text evidence="1">The sequence shown here is derived from an EMBL/GenBank/DDBJ whole genome shotgun (WGS) entry which is preliminary data.</text>
</comment>
<dbReference type="AlphaFoldDB" id="A0A2W2BFV9"/>
<protein>
    <submittedName>
        <fullName evidence="1">Bacillithiol biosynthesis deacetylase BshB1</fullName>
    </submittedName>
</protein>
<dbReference type="Proteomes" id="UP000248745">
    <property type="component" value="Unassembled WGS sequence"/>
</dbReference>
<gene>
    <name evidence="1" type="primary">bshB1</name>
    <name evidence="1" type="ORF">DN068_00855</name>
</gene>
<dbReference type="InterPro" id="IPR023842">
    <property type="entry name" value="Bacillithiol_biosynth_BshB1"/>
</dbReference>
<sequence length="246" mass="27442">MQKLHILAIAAHPDDVELSCAGTLIKHVEMGHAVGILDLTEGELGTRGTVADRYAEAAASASLMGIRIRENAKMADGFFINDEAHQRILISYIRFFQPDIVITNALDDRHPDHSRAAKLVSDACFLAGLRQIKTDWDLSSQEAWRPKRVYHMIQDRQMEPTFAVDTTSSFPKKMDAIRCFKTQFFSDSDTSGDPTTYISTPDFMHQLEHRDAMMGKRIGAKYAEGFVSVNLPGISDLDALLLPEIS</sequence>
<accession>A0A2W2BFV9</accession>
<dbReference type="GO" id="GO:0019213">
    <property type="term" value="F:deacetylase activity"/>
    <property type="evidence" value="ECO:0007669"/>
    <property type="project" value="InterPro"/>
</dbReference>
<dbReference type="GO" id="GO:0016811">
    <property type="term" value="F:hydrolase activity, acting on carbon-nitrogen (but not peptide) bonds, in linear amides"/>
    <property type="evidence" value="ECO:0007669"/>
    <property type="project" value="TreeGrafter"/>
</dbReference>
<proteinExistence type="predicted"/>
<dbReference type="Gene3D" id="3.40.50.10320">
    <property type="entry name" value="LmbE-like"/>
    <property type="match status" value="1"/>
</dbReference>
<organism evidence="1 2">
    <name type="scientific">Taibaiella soli</name>
    <dbReference type="NCBI Taxonomy" id="1649169"/>
    <lineage>
        <taxon>Bacteria</taxon>
        <taxon>Pseudomonadati</taxon>
        <taxon>Bacteroidota</taxon>
        <taxon>Chitinophagia</taxon>
        <taxon>Chitinophagales</taxon>
        <taxon>Chitinophagaceae</taxon>
        <taxon>Taibaiella</taxon>
    </lineage>
</organism>
<evidence type="ECO:0000313" key="1">
    <source>
        <dbReference type="EMBL" id="PZF74777.1"/>
    </source>
</evidence>
<dbReference type="NCBIfam" id="TIGR04001">
    <property type="entry name" value="thiol_BshB1"/>
    <property type="match status" value="1"/>
</dbReference>
<dbReference type="OrthoDB" id="9778719at2"/>
<dbReference type="Pfam" id="PF02585">
    <property type="entry name" value="PIG-L"/>
    <property type="match status" value="1"/>
</dbReference>
<dbReference type="PANTHER" id="PTHR12993">
    <property type="entry name" value="N-ACETYLGLUCOSAMINYL-PHOSPHATIDYLINOSITOL DE-N-ACETYLASE-RELATED"/>
    <property type="match status" value="1"/>
</dbReference>
<dbReference type="RefSeq" id="WP_110996983.1">
    <property type="nucleotide sequence ID" value="NZ_QKTW01000002.1"/>
</dbReference>
<keyword evidence="2" id="KW-1185">Reference proteome</keyword>
<dbReference type="SUPFAM" id="SSF102588">
    <property type="entry name" value="LmbE-like"/>
    <property type="match status" value="1"/>
</dbReference>
<dbReference type="PANTHER" id="PTHR12993:SF30">
    <property type="entry name" value="N-ACETYL-ALPHA-D-GLUCOSAMINYL L-MALATE DEACETYLASE 1"/>
    <property type="match status" value="1"/>
</dbReference>